<dbReference type="AlphaFoldDB" id="A0A5B8YG85"/>
<evidence type="ECO:0000313" key="2">
    <source>
        <dbReference type="Proteomes" id="UP000321954"/>
    </source>
</evidence>
<sequence>MAFKITAFVHIKDQRIFLDKQEVFSLEGSRELNDFLKEAYTALDISYPKFHKMDGLSKLGILASEVLFKNRHIPSDTGLVFSNASSSLETDKAHQIAMQGIISPATFVYTLPNIVMGEISIKHKLQSENVFFISENFNPALIVDYTGVLLENSGIPAAVCGWIEWKNAEYDVFLCLVSREGDLVFSAEQLEELYYFENERSAN</sequence>
<reference evidence="1 2" key="1">
    <citation type="submission" date="2019-08" db="EMBL/GenBank/DDBJ databases">
        <title>Antarcticibacterium arcticum sp. nov., a bacterium isolated from marine sediment of the Canadian Beaufort Sea.</title>
        <authorList>
            <person name="Lee Y.M."/>
            <person name="Baek K."/>
            <person name="Lee D.-H."/>
            <person name="Shin S.C."/>
            <person name="Jin Y.K."/>
            <person name="Park Y."/>
        </authorList>
    </citation>
    <scope>NUCLEOTIDE SEQUENCE [LARGE SCALE GENOMIC DNA]</scope>
    <source>
        <strain evidence="1 2">PAMC 28998</strain>
    </source>
</reference>
<dbReference type="RefSeq" id="WP_146831365.1">
    <property type="nucleotide sequence ID" value="NZ_CP042476.1"/>
</dbReference>
<organism evidence="1 2">
    <name type="scientific">Antarcticibacterium arcticum</name>
    <dbReference type="NCBI Taxonomy" id="2585771"/>
    <lineage>
        <taxon>Bacteria</taxon>
        <taxon>Pseudomonadati</taxon>
        <taxon>Bacteroidota</taxon>
        <taxon>Flavobacteriia</taxon>
        <taxon>Flavobacteriales</taxon>
        <taxon>Flavobacteriaceae</taxon>
        <taxon>Antarcticibacterium</taxon>
    </lineage>
</organism>
<dbReference type="EMBL" id="CP042476">
    <property type="protein sequence ID" value="QED36992.1"/>
    <property type="molecule type" value="Genomic_DNA"/>
</dbReference>
<evidence type="ECO:0008006" key="3">
    <source>
        <dbReference type="Google" id="ProtNLM"/>
    </source>
</evidence>
<dbReference type="OrthoDB" id="1071350at2"/>
<protein>
    <recommendedName>
        <fullName evidence="3">3-oxoacyl-ACP synthase</fullName>
    </recommendedName>
</protein>
<dbReference type="KEGG" id="anp:FK178_04370"/>
<gene>
    <name evidence="1" type="ORF">FK178_04370</name>
</gene>
<name>A0A5B8YG85_9FLAO</name>
<evidence type="ECO:0000313" key="1">
    <source>
        <dbReference type="EMBL" id="QED36992.1"/>
    </source>
</evidence>
<proteinExistence type="predicted"/>
<keyword evidence="2" id="KW-1185">Reference proteome</keyword>
<accession>A0A5B8YG85</accession>
<dbReference type="Proteomes" id="UP000321954">
    <property type="component" value="Chromosome"/>
</dbReference>